<dbReference type="CDD" id="cd06171">
    <property type="entry name" value="Sigma70_r4"/>
    <property type="match status" value="1"/>
</dbReference>
<dbReference type="Pfam" id="PF04542">
    <property type="entry name" value="Sigma70_r2"/>
    <property type="match status" value="1"/>
</dbReference>
<dbReference type="Gene3D" id="1.10.10.10">
    <property type="entry name" value="Winged helix-like DNA-binding domain superfamily/Winged helix DNA-binding domain"/>
    <property type="match status" value="2"/>
</dbReference>
<dbReference type="InterPro" id="IPR013324">
    <property type="entry name" value="RNA_pol_sigma_r3/r4-like"/>
</dbReference>
<dbReference type="PRINTS" id="PR00046">
    <property type="entry name" value="SIGMA70FCT"/>
</dbReference>
<dbReference type="InterPro" id="IPR007630">
    <property type="entry name" value="RNA_pol_sigma70_r4"/>
</dbReference>
<dbReference type="GO" id="GO:0006352">
    <property type="term" value="P:DNA-templated transcription initiation"/>
    <property type="evidence" value="ECO:0007669"/>
    <property type="project" value="InterPro"/>
</dbReference>
<feature type="domain" description="RNA polymerase sigma-70" evidence="5">
    <location>
        <begin position="343"/>
        <end position="369"/>
    </location>
</feature>
<dbReference type="GO" id="GO:0003677">
    <property type="term" value="F:DNA binding"/>
    <property type="evidence" value="ECO:0007669"/>
    <property type="project" value="UniProtKB-KW"/>
</dbReference>
<name>A0A4V2V1H7_9GAMM</name>
<keyword evidence="2" id="KW-0731">Sigma factor</keyword>
<dbReference type="InterPro" id="IPR007627">
    <property type="entry name" value="RNA_pol_sigma70_r2"/>
</dbReference>
<dbReference type="InterPro" id="IPR014284">
    <property type="entry name" value="RNA_pol_sigma-70_dom"/>
</dbReference>
<dbReference type="EMBL" id="SMAO01000004">
    <property type="protein sequence ID" value="TCT21222.1"/>
    <property type="molecule type" value="Genomic_DNA"/>
</dbReference>
<keyword evidence="4" id="KW-0804">Transcription</keyword>
<evidence type="ECO:0000259" key="5">
    <source>
        <dbReference type="PROSITE" id="PS00716"/>
    </source>
</evidence>
<keyword evidence="1" id="KW-0805">Transcription regulation</keyword>
<gene>
    <name evidence="6" type="ORF">EDC35_10477</name>
</gene>
<dbReference type="AlphaFoldDB" id="A0A4V2V1H7"/>
<dbReference type="Gene3D" id="1.10.601.10">
    <property type="entry name" value="RNA Polymerase Primary Sigma Factor"/>
    <property type="match status" value="1"/>
</dbReference>
<dbReference type="InterPro" id="IPR013325">
    <property type="entry name" value="RNA_pol_sigma_r2"/>
</dbReference>
<comment type="caution">
    <text evidence="6">The sequence shown here is derived from an EMBL/GenBank/DDBJ whole genome shotgun (WGS) entry which is preliminary data.</text>
</comment>
<dbReference type="InterPro" id="IPR000943">
    <property type="entry name" value="RNA_pol_sigma70"/>
</dbReference>
<dbReference type="InterPro" id="IPR050239">
    <property type="entry name" value="Sigma-70_RNA_pol_init_factors"/>
</dbReference>
<evidence type="ECO:0000256" key="3">
    <source>
        <dbReference type="ARBA" id="ARBA00023125"/>
    </source>
</evidence>
<dbReference type="SUPFAM" id="SSF88946">
    <property type="entry name" value="Sigma2 domain of RNA polymerase sigma factors"/>
    <property type="match status" value="1"/>
</dbReference>
<dbReference type="PANTHER" id="PTHR30603:SF47">
    <property type="entry name" value="RNA POLYMERASE SIGMA FACTOR SIGD, CHLOROPLASTIC"/>
    <property type="match status" value="1"/>
</dbReference>
<dbReference type="InterPro" id="IPR036388">
    <property type="entry name" value="WH-like_DNA-bd_sf"/>
</dbReference>
<dbReference type="PANTHER" id="PTHR30603">
    <property type="entry name" value="RNA POLYMERASE SIGMA FACTOR RPO"/>
    <property type="match status" value="1"/>
</dbReference>
<organism evidence="6 7">
    <name type="scientific">Thiobaca trueperi</name>
    <dbReference type="NCBI Taxonomy" id="127458"/>
    <lineage>
        <taxon>Bacteria</taxon>
        <taxon>Pseudomonadati</taxon>
        <taxon>Pseudomonadota</taxon>
        <taxon>Gammaproteobacteria</taxon>
        <taxon>Chromatiales</taxon>
        <taxon>Chromatiaceae</taxon>
        <taxon>Thiobaca</taxon>
    </lineage>
</organism>
<evidence type="ECO:0000256" key="1">
    <source>
        <dbReference type="ARBA" id="ARBA00023015"/>
    </source>
</evidence>
<dbReference type="InterPro" id="IPR009042">
    <property type="entry name" value="RNA_pol_sigma70_r1_2"/>
</dbReference>
<dbReference type="NCBIfam" id="TIGR02937">
    <property type="entry name" value="sigma70-ECF"/>
    <property type="match status" value="1"/>
</dbReference>
<accession>A0A4V2V1H7</accession>
<reference evidence="6 7" key="1">
    <citation type="submission" date="2019-03" db="EMBL/GenBank/DDBJ databases">
        <title>Genomic Encyclopedia of Type Strains, Phase IV (KMG-IV): sequencing the most valuable type-strain genomes for metagenomic binning, comparative biology and taxonomic classification.</title>
        <authorList>
            <person name="Goeker M."/>
        </authorList>
    </citation>
    <scope>NUCLEOTIDE SEQUENCE [LARGE SCALE GENOMIC DNA]</scope>
    <source>
        <strain evidence="6 7">DSM 13587</strain>
    </source>
</reference>
<dbReference type="Proteomes" id="UP000295717">
    <property type="component" value="Unassembled WGS sequence"/>
</dbReference>
<evidence type="ECO:0000256" key="4">
    <source>
        <dbReference type="ARBA" id="ARBA00023163"/>
    </source>
</evidence>
<sequence length="384" mass="44264">MDESRIDRVVKDLVADHDRRDGSLPKDHVERLFEKRQLSVEEGAEVFRQLSELGISLEEEPESLDDSEIKDFDADAYLPTDREEVHEYLALKWHIRRTKLLTAEEEVDLGRRMALGRRAQDELDAGISRSEEHDSVIERAKRAKEAMVMANLRLVLHVAIPFVGFSDLSLDDLFQEGVTGLMRAADKYDHALGYRFSTYSMWWIRQSVTRSIADRGATIRLPVHAYLDVHRFRRARRLLEQTHPERRIRMHELADELAWTIDKVHFIQQVASFVPASLDDPIEGHDDFTLMDSLVSNLPSPTDQLERSELARCVEDALGGLKQREIDILRLRFGLSTSGYQATLEEIGLMFGVTRERIRQIEAQALARLRHPSRGTVLREFLDS</sequence>
<evidence type="ECO:0000313" key="6">
    <source>
        <dbReference type="EMBL" id="TCT21222.1"/>
    </source>
</evidence>
<proteinExistence type="predicted"/>
<evidence type="ECO:0000256" key="2">
    <source>
        <dbReference type="ARBA" id="ARBA00023082"/>
    </source>
</evidence>
<keyword evidence="3" id="KW-0238">DNA-binding</keyword>
<dbReference type="PROSITE" id="PS00716">
    <property type="entry name" value="SIGMA70_2"/>
    <property type="match status" value="1"/>
</dbReference>
<dbReference type="Pfam" id="PF04545">
    <property type="entry name" value="Sigma70_r4"/>
    <property type="match status" value="1"/>
</dbReference>
<protein>
    <submittedName>
        <fullName evidence="6">RNA polymerase primary sigma factor</fullName>
    </submittedName>
</protein>
<dbReference type="SUPFAM" id="SSF88659">
    <property type="entry name" value="Sigma3 and sigma4 domains of RNA polymerase sigma factors"/>
    <property type="match status" value="2"/>
</dbReference>
<dbReference type="Pfam" id="PF00140">
    <property type="entry name" value="Sigma70_r1_2"/>
    <property type="match status" value="1"/>
</dbReference>
<evidence type="ECO:0000313" key="7">
    <source>
        <dbReference type="Proteomes" id="UP000295717"/>
    </source>
</evidence>
<dbReference type="GO" id="GO:0016987">
    <property type="term" value="F:sigma factor activity"/>
    <property type="evidence" value="ECO:0007669"/>
    <property type="project" value="UniProtKB-KW"/>
</dbReference>
<keyword evidence="7" id="KW-1185">Reference proteome</keyword>